<feature type="domain" description="PilZ" evidence="1">
    <location>
        <begin position="95"/>
        <end position="201"/>
    </location>
</feature>
<proteinExistence type="predicted"/>
<accession>A0A1M5KY15</accession>
<dbReference type="RefSeq" id="WP_073089603.1">
    <property type="nucleotide sequence ID" value="NZ_FQWY01000006.1"/>
</dbReference>
<gene>
    <name evidence="3" type="ORF">SAMN02745221_00517</name>
</gene>
<evidence type="ECO:0000259" key="2">
    <source>
        <dbReference type="Pfam" id="PF12945"/>
    </source>
</evidence>
<organism evidence="3 4">
    <name type="scientific">Thermosyntropha lipolytica DSM 11003</name>
    <dbReference type="NCBI Taxonomy" id="1123382"/>
    <lineage>
        <taxon>Bacteria</taxon>
        <taxon>Bacillati</taxon>
        <taxon>Bacillota</taxon>
        <taxon>Clostridia</taxon>
        <taxon>Eubacteriales</taxon>
        <taxon>Syntrophomonadaceae</taxon>
        <taxon>Thermosyntropha</taxon>
    </lineage>
</organism>
<sequence length="217" mass="25016">MEDIRLNQLVEIEYPLEEGVEYLASRVEEIDGDYLHLAVPIRKGQLVPMHIGQKIKVCFTRDDESYAFNTSIVARRREPIPVLIVNKPDKLVKIQRRAYVRIPASIPINYRLIPQGQNFESGMTVDISGGGAFFLSQTKMERGQTLEVEICLPQRPKIVCQAEVKRVIPPEVGGASSYKVAIEFKDITENQRDQIFNFIFEKQREWIKKGLLTEKRR</sequence>
<evidence type="ECO:0000313" key="3">
    <source>
        <dbReference type="EMBL" id="SHG57651.1"/>
    </source>
</evidence>
<evidence type="ECO:0000259" key="1">
    <source>
        <dbReference type="Pfam" id="PF07238"/>
    </source>
</evidence>
<dbReference type="Pfam" id="PF07238">
    <property type="entry name" value="PilZ"/>
    <property type="match status" value="1"/>
</dbReference>
<protein>
    <submittedName>
        <fullName evidence="3">C-di-GMP-binding flagellar brake protein YcgR, contains PilZNR and PilZ domains</fullName>
    </submittedName>
</protein>
<keyword evidence="3" id="KW-0282">Flagellum</keyword>
<dbReference type="OrthoDB" id="3493at2"/>
<dbReference type="AlphaFoldDB" id="A0A1M5KY15"/>
<dbReference type="GO" id="GO:0035438">
    <property type="term" value="F:cyclic-di-GMP binding"/>
    <property type="evidence" value="ECO:0007669"/>
    <property type="project" value="InterPro"/>
</dbReference>
<dbReference type="InterPro" id="IPR009875">
    <property type="entry name" value="PilZ_domain"/>
</dbReference>
<evidence type="ECO:0000313" key="4">
    <source>
        <dbReference type="Proteomes" id="UP000242329"/>
    </source>
</evidence>
<keyword evidence="3" id="KW-0969">Cilium</keyword>
<dbReference type="EMBL" id="FQWY01000006">
    <property type="protein sequence ID" value="SHG57651.1"/>
    <property type="molecule type" value="Genomic_DNA"/>
</dbReference>
<name>A0A1M5KY15_9FIRM</name>
<keyword evidence="4" id="KW-1185">Reference proteome</keyword>
<feature type="domain" description="Type III secretion system flagellar brake protein YcgR PilZN" evidence="2">
    <location>
        <begin position="6"/>
        <end position="88"/>
    </location>
</feature>
<dbReference type="Proteomes" id="UP000242329">
    <property type="component" value="Unassembled WGS sequence"/>
</dbReference>
<dbReference type="SUPFAM" id="SSF141371">
    <property type="entry name" value="PilZ domain-like"/>
    <property type="match status" value="1"/>
</dbReference>
<dbReference type="Pfam" id="PF12945">
    <property type="entry name" value="PilZNR"/>
    <property type="match status" value="1"/>
</dbReference>
<dbReference type="InterPro" id="IPR009926">
    <property type="entry name" value="T3SS_YcgR_PilZN"/>
</dbReference>
<reference evidence="4" key="1">
    <citation type="submission" date="2016-11" db="EMBL/GenBank/DDBJ databases">
        <authorList>
            <person name="Varghese N."/>
            <person name="Submissions S."/>
        </authorList>
    </citation>
    <scope>NUCLEOTIDE SEQUENCE [LARGE SCALE GENOMIC DNA]</scope>
    <source>
        <strain evidence="4">DSM 11003</strain>
    </source>
</reference>
<dbReference type="STRING" id="1123382.SAMN02745221_00517"/>
<keyword evidence="3" id="KW-0966">Cell projection</keyword>
<dbReference type="Gene3D" id="2.40.10.220">
    <property type="entry name" value="predicted glycosyltransferase like domains"/>
    <property type="match status" value="1"/>
</dbReference>